<dbReference type="EMBL" id="JBHMAF010000047">
    <property type="protein sequence ID" value="MFB9758916.1"/>
    <property type="molecule type" value="Genomic_DNA"/>
</dbReference>
<name>A0ABV5WFM3_9BACI</name>
<dbReference type="Proteomes" id="UP001589609">
    <property type="component" value="Unassembled WGS sequence"/>
</dbReference>
<organism evidence="1 2">
    <name type="scientific">Ectobacillus funiculus</name>
    <dbReference type="NCBI Taxonomy" id="137993"/>
    <lineage>
        <taxon>Bacteria</taxon>
        <taxon>Bacillati</taxon>
        <taxon>Bacillota</taxon>
        <taxon>Bacilli</taxon>
        <taxon>Bacillales</taxon>
        <taxon>Bacillaceae</taxon>
        <taxon>Ectobacillus</taxon>
    </lineage>
</organism>
<comment type="caution">
    <text evidence="1">The sequence shown here is derived from an EMBL/GenBank/DDBJ whole genome shotgun (WGS) entry which is preliminary data.</text>
</comment>
<proteinExistence type="predicted"/>
<accession>A0ABV5WFM3</accession>
<dbReference type="RefSeq" id="WP_379949200.1">
    <property type="nucleotide sequence ID" value="NZ_JBHMAF010000047.1"/>
</dbReference>
<gene>
    <name evidence="1" type="ORF">ACFFMS_10625</name>
</gene>
<keyword evidence="2" id="KW-1185">Reference proteome</keyword>
<protein>
    <submittedName>
        <fullName evidence="1">Uncharacterized protein</fullName>
    </submittedName>
</protein>
<evidence type="ECO:0000313" key="1">
    <source>
        <dbReference type="EMBL" id="MFB9758916.1"/>
    </source>
</evidence>
<evidence type="ECO:0000313" key="2">
    <source>
        <dbReference type="Proteomes" id="UP001589609"/>
    </source>
</evidence>
<sequence>MYIEQRIQPRKALQHIQPYHPGKKFMVLQVFGLVLEQPQNRLFRAF</sequence>
<reference evidence="1 2" key="1">
    <citation type="submission" date="2024-09" db="EMBL/GenBank/DDBJ databases">
        <authorList>
            <person name="Sun Q."/>
            <person name="Mori K."/>
        </authorList>
    </citation>
    <scope>NUCLEOTIDE SEQUENCE [LARGE SCALE GENOMIC DNA]</scope>
    <source>
        <strain evidence="1 2">JCM 11201</strain>
    </source>
</reference>